<keyword evidence="3 6" id="KW-1133">Transmembrane helix</keyword>
<dbReference type="InterPro" id="IPR011701">
    <property type="entry name" value="MFS"/>
</dbReference>
<evidence type="ECO:0000256" key="1">
    <source>
        <dbReference type="ARBA" id="ARBA00004141"/>
    </source>
</evidence>
<feature type="transmembrane region" description="Helical" evidence="6">
    <location>
        <begin position="201"/>
        <end position="220"/>
    </location>
</feature>
<keyword evidence="9" id="KW-1185">Reference proteome</keyword>
<feature type="transmembrane region" description="Helical" evidence="6">
    <location>
        <begin position="140"/>
        <end position="161"/>
    </location>
</feature>
<organism evidence="8 9">
    <name type="scientific">Aspergillus avenaceus</name>
    <dbReference type="NCBI Taxonomy" id="36643"/>
    <lineage>
        <taxon>Eukaryota</taxon>
        <taxon>Fungi</taxon>
        <taxon>Dikarya</taxon>
        <taxon>Ascomycota</taxon>
        <taxon>Pezizomycotina</taxon>
        <taxon>Eurotiomycetes</taxon>
        <taxon>Eurotiomycetidae</taxon>
        <taxon>Eurotiales</taxon>
        <taxon>Aspergillaceae</taxon>
        <taxon>Aspergillus</taxon>
        <taxon>Aspergillus subgen. Circumdati</taxon>
    </lineage>
</organism>
<dbReference type="SUPFAM" id="SSF103473">
    <property type="entry name" value="MFS general substrate transporter"/>
    <property type="match status" value="1"/>
</dbReference>
<dbReference type="OrthoDB" id="446368at2759"/>
<dbReference type="CDD" id="cd17323">
    <property type="entry name" value="MFS_Tpo1_MDR_like"/>
    <property type="match status" value="1"/>
</dbReference>
<dbReference type="Proteomes" id="UP000325780">
    <property type="component" value="Unassembled WGS sequence"/>
</dbReference>
<name>A0A5N6U5C1_ASPAV</name>
<accession>A0A5N6U5C1</accession>
<dbReference type="GO" id="GO:0005886">
    <property type="term" value="C:plasma membrane"/>
    <property type="evidence" value="ECO:0007669"/>
    <property type="project" value="TreeGrafter"/>
</dbReference>
<feature type="domain" description="Major facilitator superfamily (MFS) profile" evidence="7">
    <location>
        <begin position="73"/>
        <end position="504"/>
    </location>
</feature>
<feature type="transmembrane region" description="Helical" evidence="6">
    <location>
        <begin position="232"/>
        <end position="258"/>
    </location>
</feature>
<dbReference type="EMBL" id="ML742035">
    <property type="protein sequence ID" value="KAE8153835.1"/>
    <property type="molecule type" value="Genomic_DNA"/>
</dbReference>
<evidence type="ECO:0000256" key="5">
    <source>
        <dbReference type="SAM" id="MobiDB-lite"/>
    </source>
</evidence>
<dbReference type="GO" id="GO:0022857">
    <property type="term" value="F:transmembrane transporter activity"/>
    <property type="evidence" value="ECO:0007669"/>
    <property type="project" value="InterPro"/>
</dbReference>
<dbReference type="PANTHER" id="PTHR23502:SF156">
    <property type="entry name" value="TRANSPORTER, PUTATIVE (AFU_ORTHOLOGUE AFUA_5G00420)-RELATED"/>
    <property type="match status" value="1"/>
</dbReference>
<keyword evidence="2 6" id="KW-0812">Transmembrane</keyword>
<evidence type="ECO:0000313" key="9">
    <source>
        <dbReference type="Proteomes" id="UP000325780"/>
    </source>
</evidence>
<gene>
    <name evidence="8" type="ORF">BDV25DRAFT_148881</name>
</gene>
<reference evidence="8 9" key="1">
    <citation type="submission" date="2019-04" db="EMBL/GenBank/DDBJ databases">
        <title>Friends and foes A comparative genomics study of 23 Aspergillus species from section Flavi.</title>
        <authorList>
            <consortium name="DOE Joint Genome Institute"/>
            <person name="Kjaerbolling I."/>
            <person name="Vesth T."/>
            <person name="Frisvad J.C."/>
            <person name="Nybo J.L."/>
            <person name="Theobald S."/>
            <person name="Kildgaard S."/>
            <person name="Isbrandt T."/>
            <person name="Kuo A."/>
            <person name="Sato A."/>
            <person name="Lyhne E.K."/>
            <person name="Kogle M.E."/>
            <person name="Wiebenga A."/>
            <person name="Kun R.S."/>
            <person name="Lubbers R.J."/>
            <person name="Makela M.R."/>
            <person name="Barry K."/>
            <person name="Chovatia M."/>
            <person name="Clum A."/>
            <person name="Daum C."/>
            <person name="Haridas S."/>
            <person name="He G."/>
            <person name="LaButti K."/>
            <person name="Lipzen A."/>
            <person name="Mondo S."/>
            <person name="Riley R."/>
            <person name="Salamov A."/>
            <person name="Simmons B.A."/>
            <person name="Magnuson J.K."/>
            <person name="Henrissat B."/>
            <person name="Mortensen U.H."/>
            <person name="Larsen T.O."/>
            <person name="Devries R.P."/>
            <person name="Grigoriev I.V."/>
            <person name="Machida M."/>
            <person name="Baker S.E."/>
            <person name="Andersen M.R."/>
        </authorList>
    </citation>
    <scope>NUCLEOTIDE SEQUENCE [LARGE SCALE GENOMIC DNA]</scope>
    <source>
        <strain evidence="8 9">IBT 18842</strain>
    </source>
</reference>
<feature type="transmembrane region" description="Helical" evidence="6">
    <location>
        <begin position="344"/>
        <end position="365"/>
    </location>
</feature>
<feature type="transmembrane region" description="Helical" evidence="6">
    <location>
        <begin position="110"/>
        <end position="128"/>
    </location>
</feature>
<evidence type="ECO:0000313" key="8">
    <source>
        <dbReference type="EMBL" id="KAE8153835.1"/>
    </source>
</evidence>
<evidence type="ECO:0000256" key="2">
    <source>
        <dbReference type="ARBA" id="ARBA00022692"/>
    </source>
</evidence>
<dbReference type="Pfam" id="PF07690">
    <property type="entry name" value="MFS_1"/>
    <property type="match status" value="1"/>
</dbReference>
<protein>
    <submittedName>
        <fullName evidence="8">MFS general substrate transporter</fullName>
    </submittedName>
</protein>
<feature type="compositionally biased region" description="Polar residues" evidence="5">
    <location>
        <begin position="1"/>
        <end position="16"/>
    </location>
</feature>
<evidence type="ECO:0000256" key="6">
    <source>
        <dbReference type="SAM" id="Phobius"/>
    </source>
</evidence>
<dbReference type="PROSITE" id="PS50850">
    <property type="entry name" value="MFS"/>
    <property type="match status" value="1"/>
</dbReference>
<feature type="transmembrane region" description="Helical" evidence="6">
    <location>
        <begin position="478"/>
        <end position="500"/>
    </location>
</feature>
<proteinExistence type="predicted"/>
<feature type="transmembrane region" description="Helical" evidence="6">
    <location>
        <begin position="441"/>
        <end position="466"/>
    </location>
</feature>
<feature type="transmembrane region" description="Helical" evidence="6">
    <location>
        <begin position="167"/>
        <end position="189"/>
    </location>
</feature>
<evidence type="ECO:0000259" key="7">
    <source>
        <dbReference type="PROSITE" id="PS50850"/>
    </source>
</evidence>
<dbReference type="InterPro" id="IPR020846">
    <property type="entry name" value="MFS_dom"/>
</dbReference>
<dbReference type="AlphaFoldDB" id="A0A5N6U5C1"/>
<dbReference type="PANTHER" id="PTHR23502">
    <property type="entry name" value="MAJOR FACILITATOR SUPERFAMILY"/>
    <property type="match status" value="1"/>
</dbReference>
<sequence>MAPSSSSSYDGSTEPAQTMPDDRSEGHQEGGTDPEKTVPPPPPAEKPDAHIVAWEEGDTDNPHTWSLKRKWFVTIILNVLPLVVNVGSSILSGSGTALEAEFHVSSEVTILVITLFLLGFTFGPLMFGPLSERIGRKIPIVLGVTLFATFCIPVALAQNYYTILICRFFSGLFGSAAMAVTGGAVTDVWPSPIMRGVGMDIFIMTGFLGPVLGPIIGSFVTESYLGWRWVMWITAIIAYSFIIFFFLTVPETFAPVLLTRKAHRLRLQTKNWAIHSRLEENDTDLKTFAKAYLLRPWILLATEPIYLVMTIYMAFTYGLLFLFFEGFPIAFVEVRHWKPQLASLSFLGLAIGVLIAVVFTIWYTLTIFTRQAMATPGVIVPERRLPPMMIGAVILPPGMFWAAWTSHASTPWPAQVAAYILVGIALFIIFVQGFKYIVDVYLYVANSAISGNTFARSFFGAAFPLFSPALYHNLGVPWATSLLAFIALALAPVPLIFYLYGAKIRSYSKNALAPS</sequence>
<dbReference type="FunFam" id="1.20.1250.20:FF:000011">
    <property type="entry name" value="MFS multidrug transporter, putative"/>
    <property type="match status" value="1"/>
</dbReference>
<evidence type="ECO:0000256" key="4">
    <source>
        <dbReference type="ARBA" id="ARBA00023136"/>
    </source>
</evidence>
<feature type="compositionally biased region" description="Basic and acidic residues" evidence="5">
    <location>
        <begin position="20"/>
        <end position="36"/>
    </location>
</feature>
<feature type="transmembrane region" description="Helical" evidence="6">
    <location>
        <begin position="71"/>
        <end position="90"/>
    </location>
</feature>
<dbReference type="InterPro" id="IPR036259">
    <property type="entry name" value="MFS_trans_sf"/>
</dbReference>
<feature type="transmembrane region" description="Helical" evidence="6">
    <location>
        <begin position="416"/>
        <end position="434"/>
    </location>
</feature>
<feature type="transmembrane region" description="Helical" evidence="6">
    <location>
        <begin position="305"/>
        <end position="324"/>
    </location>
</feature>
<evidence type="ECO:0000256" key="3">
    <source>
        <dbReference type="ARBA" id="ARBA00022989"/>
    </source>
</evidence>
<dbReference type="Gene3D" id="1.20.1250.20">
    <property type="entry name" value="MFS general substrate transporter like domains"/>
    <property type="match status" value="1"/>
</dbReference>
<keyword evidence="4 6" id="KW-0472">Membrane</keyword>
<feature type="region of interest" description="Disordered" evidence="5">
    <location>
        <begin position="1"/>
        <end position="48"/>
    </location>
</feature>
<comment type="subcellular location">
    <subcellularLocation>
        <location evidence="1">Membrane</location>
        <topology evidence="1">Multi-pass membrane protein</topology>
    </subcellularLocation>
</comment>